<accession>A0ABU7GZ66</accession>
<dbReference type="EMBL" id="JAZDQU010000001">
    <property type="protein sequence ID" value="MEE1884063.1"/>
    <property type="molecule type" value="Genomic_DNA"/>
</dbReference>
<dbReference type="PROSITE" id="PS51257">
    <property type="entry name" value="PROKAR_LIPOPROTEIN"/>
    <property type="match status" value="1"/>
</dbReference>
<keyword evidence="2" id="KW-0732">Signal</keyword>
<evidence type="ECO:0000313" key="5">
    <source>
        <dbReference type="Proteomes" id="UP001337681"/>
    </source>
</evidence>
<keyword evidence="1 4" id="KW-0378">Hydrolase</keyword>
<dbReference type="InterPro" id="IPR050789">
    <property type="entry name" value="Diverse_Enzym_Activities"/>
</dbReference>
<dbReference type="PANTHER" id="PTHR43283:SF11">
    <property type="entry name" value="BETA-LACTAMASE-RELATED DOMAIN-CONTAINING PROTEIN"/>
    <property type="match status" value="1"/>
</dbReference>
<protein>
    <submittedName>
        <fullName evidence="4">Serine hydrolase</fullName>
    </submittedName>
</protein>
<keyword evidence="5" id="KW-1185">Reference proteome</keyword>
<dbReference type="InterPro" id="IPR012338">
    <property type="entry name" value="Beta-lactam/transpept-like"/>
</dbReference>
<reference evidence="4 5" key="1">
    <citation type="submission" date="2024-01" db="EMBL/GenBank/DDBJ databases">
        <title>Pedobacter sp. nov., isolated from oil-contaminated soil.</title>
        <authorList>
            <person name="Le N.T.T."/>
        </authorList>
    </citation>
    <scope>NUCLEOTIDE SEQUENCE [LARGE SCALE GENOMIC DNA]</scope>
    <source>
        <strain evidence="4 5">VNH31</strain>
    </source>
</reference>
<dbReference type="RefSeq" id="WP_330144981.1">
    <property type="nucleotide sequence ID" value="NZ_JAZDQU010000001.1"/>
</dbReference>
<evidence type="ECO:0000256" key="1">
    <source>
        <dbReference type="ARBA" id="ARBA00022801"/>
    </source>
</evidence>
<evidence type="ECO:0000256" key="2">
    <source>
        <dbReference type="SAM" id="SignalP"/>
    </source>
</evidence>
<dbReference type="SUPFAM" id="SSF56601">
    <property type="entry name" value="beta-lactamase/transpeptidase-like"/>
    <property type="match status" value="1"/>
</dbReference>
<dbReference type="Proteomes" id="UP001337681">
    <property type="component" value="Unassembled WGS sequence"/>
</dbReference>
<feature type="domain" description="Beta-lactamase-related" evidence="3">
    <location>
        <begin position="241"/>
        <end position="592"/>
    </location>
</feature>
<feature type="chain" id="PRO_5047535063" evidence="2">
    <location>
        <begin position="29"/>
        <end position="608"/>
    </location>
</feature>
<dbReference type="Gene3D" id="3.40.710.10">
    <property type="entry name" value="DD-peptidase/beta-lactamase superfamily"/>
    <property type="match status" value="1"/>
</dbReference>
<dbReference type="PANTHER" id="PTHR43283">
    <property type="entry name" value="BETA-LACTAMASE-RELATED"/>
    <property type="match status" value="1"/>
</dbReference>
<dbReference type="InterPro" id="IPR001466">
    <property type="entry name" value="Beta-lactam-related"/>
</dbReference>
<organism evidence="4 5">
    <name type="scientific">Pedobacter flavus</name>
    <dbReference type="NCBI Taxonomy" id="3113906"/>
    <lineage>
        <taxon>Bacteria</taxon>
        <taxon>Pseudomonadati</taxon>
        <taxon>Bacteroidota</taxon>
        <taxon>Sphingobacteriia</taxon>
        <taxon>Sphingobacteriales</taxon>
        <taxon>Sphingobacteriaceae</taxon>
        <taxon>Pedobacter</taxon>
    </lineage>
</organism>
<dbReference type="GO" id="GO:0016787">
    <property type="term" value="F:hydrolase activity"/>
    <property type="evidence" value="ECO:0007669"/>
    <property type="project" value="UniProtKB-KW"/>
</dbReference>
<gene>
    <name evidence="4" type="ORF">VRU49_01405</name>
</gene>
<dbReference type="Pfam" id="PF00144">
    <property type="entry name" value="Beta-lactamase"/>
    <property type="match status" value="1"/>
</dbReference>
<evidence type="ECO:0000313" key="4">
    <source>
        <dbReference type="EMBL" id="MEE1884063.1"/>
    </source>
</evidence>
<sequence length="608" mass="68889">MVRRFLKENNFVLLLTAILFCNVLTACAQNKENLLKVEKYKAIENELLLFNNGSHALPIKEITDVKMASVNFNFEFIKTFDSLLNKYSKVDKISTLKYADSTTYNDLEDDLRFYDILFVPVTEKQISNKKIFDFISSVSSKKTVIVSYFGTENGLLKLENLRTPILWTGYITEEAAFILPQAIFGGVAVRTNLEYNIGTKFTKGSGYTTSVSRLKYTLPEDVQVNSNELAQIDSIALETIREKAAPGLVVLVAKGGKVIYNKSFGYHTYANLKPNSPSDIFDLASVTKITATTPAIMRLVEQGKLNLDLNVGHYIPKARNTPMNSTVVRDVMMHQAGFIPFIPFHNFVKEDDYSRDSTRVYNVKVADSFYVKKKFYTDFMWPKMLNSPIVSKGRYVYSDISMYVMKDIAEHISRKPITEYLDENFYKPLGMQFTGFLPRKRFSIDQIVPTEEDVTFRKTLLNGYVHDQGAALAGGVAGHAGLFGNANDLAIFYQMLLNKGTYGGKKYFDHETVEQFTAKQSVVSRRGLGFDRWDPDPKNKYPSELASDQTYGHTGYTGIGVWVDPARDMIYIFLSNRVHPKVSDKLGNLAIRRRIQDVINVAIDNGKK</sequence>
<evidence type="ECO:0000259" key="3">
    <source>
        <dbReference type="Pfam" id="PF00144"/>
    </source>
</evidence>
<feature type="signal peptide" evidence="2">
    <location>
        <begin position="1"/>
        <end position="28"/>
    </location>
</feature>
<name>A0ABU7GZ66_9SPHI</name>
<proteinExistence type="predicted"/>
<comment type="caution">
    <text evidence="4">The sequence shown here is derived from an EMBL/GenBank/DDBJ whole genome shotgun (WGS) entry which is preliminary data.</text>
</comment>